<name>A0ABP0DM84_9PEZI</name>
<dbReference type="InterPro" id="IPR021047">
    <property type="entry name" value="Mannosyltransferase_CMT1"/>
</dbReference>
<evidence type="ECO:0000313" key="4">
    <source>
        <dbReference type="Proteomes" id="UP001642502"/>
    </source>
</evidence>
<accession>A0ABP0DM84</accession>
<comment type="caution">
    <text evidence="3">The sequence shown here is derived from an EMBL/GenBank/DDBJ whole genome shotgun (WGS) entry which is preliminary data.</text>
</comment>
<dbReference type="Proteomes" id="UP001642502">
    <property type="component" value="Unassembled WGS sequence"/>
</dbReference>
<sequence length="546" mass="60927">MRPAVADGNHNSILTSSRSDAPSPYSLDDGLGPEDVDASHSLLSKTVEPRLHKLSCWRKLCGVGVILARHCIRRRPRRRLCSLSFKIILSCAVALLVLTPFLAPSYLHPPAHYTRLADRCEARYNGPEDSIERIYGCANLFDEKVFISISLYDQDGHLAAGDWGESLVELVRLLGPSNVFVSIYEHDSSRRSATALEHLRRLLPCRHAVVYNDHVPLNLFTNVTLPDGTQRIKHRAYLAEMRNRALRPLDALDGVGGTVFDRVLFLDGVAFQPMDAAQLLFSTNVLDPANGRAQYLSACALEYKTLFSFGDLHAQRDAEGFSNGFPIFPFFSRASQGLSRADMLAQKDAVRVQSCWSGMMATDARFIQHRNASLPTPDFQQVGRHVVDPVQPAGVSAPVRFRYEPEAFFDASECCLLLADISQAASVAGAPASHTGVFVNPYVRVGSDQKTLRRVRFAQRWERLFAAPQALISYWANLPTSNPYRHVRRGDIFVEEVWNSQANSWSLETRTGRSGLFCGMRTTQVLDGRPRTGDRNWENVAIPSRQ</sequence>
<dbReference type="PANTHER" id="PTHR34144">
    <property type="entry name" value="CHROMOSOME 8, WHOLE GENOME SHOTGUN SEQUENCE"/>
    <property type="match status" value="1"/>
</dbReference>
<gene>
    <name evidence="3" type="ORF">SEPCBS119000_002895</name>
</gene>
<evidence type="ECO:0000256" key="1">
    <source>
        <dbReference type="SAM" id="MobiDB-lite"/>
    </source>
</evidence>
<feature type="transmembrane region" description="Helical" evidence="2">
    <location>
        <begin position="83"/>
        <end position="103"/>
    </location>
</feature>
<keyword evidence="2" id="KW-1133">Transmembrane helix</keyword>
<protein>
    <recommendedName>
        <fullName evidence="5">Glycosyltransferase family 69 protein</fullName>
    </recommendedName>
</protein>
<feature type="compositionally biased region" description="Polar residues" evidence="1">
    <location>
        <begin position="9"/>
        <end position="20"/>
    </location>
</feature>
<evidence type="ECO:0000256" key="2">
    <source>
        <dbReference type="SAM" id="Phobius"/>
    </source>
</evidence>
<dbReference type="Pfam" id="PF11735">
    <property type="entry name" value="CAP59_mtransfer"/>
    <property type="match status" value="1"/>
</dbReference>
<feature type="region of interest" description="Disordered" evidence="1">
    <location>
        <begin position="1"/>
        <end position="28"/>
    </location>
</feature>
<dbReference type="PANTHER" id="PTHR34144:SF8">
    <property type="entry name" value="GLYCOSYLTRANSFERASE FAMILY 69 PROTEIN"/>
    <property type="match status" value="1"/>
</dbReference>
<keyword evidence="2" id="KW-0812">Transmembrane</keyword>
<reference evidence="3 4" key="1">
    <citation type="submission" date="2024-01" db="EMBL/GenBank/DDBJ databases">
        <authorList>
            <person name="Allen C."/>
            <person name="Tagirdzhanova G."/>
        </authorList>
    </citation>
    <scope>NUCLEOTIDE SEQUENCE [LARGE SCALE GENOMIC DNA]</scope>
    <source>
        <strain evidence="3 4">CBS 119000</strain>
    </source>
</reference>
<evidence type="ECO:0008006" key="5">
    <source>
        <dbReference type="Google" id="ProtNLM"/>
    </source>
</evidence>
<keyword evidence="2" id="KW-0472">Membrane</keyword>
<organism evidence="3 4">
    <name type="scientific">Sporothrix epigloea</name>
    <dbReference type="NCBI Taxonomy" id="1892477"/>
    <lineage>
        <taxon>Eukaryota</taxon>
        <taxon>Fungi</taxon>
        <taxon>Dikarya</taxon>
        <taxon>Ascomycota</taxon>
        <taxon>Pezizomycotina</taxon>
        <taxon>Sordariomycetes</taxon>
        <taxon>Sordariomycetidae</taxon>
        <taxon>Ophiostomatales</taxon>
        <taxon>Ophiostomataceae</taxon>
        <taxon>Sporothrix</taxon>
    </lineage>
</organism>
<keyword evidence="4" id="KW-1185">Reference proteome</keyword>
<proteinExistence type="predicted"/>
<dbReference type="EMBL" id="CAWUON010000033">
    <property type="protein sequence ID" value="CAK7268112.1"/>
    <property type="molecule type" value="Genomic_DNA"/>
</dbReference>
<evidence type="ECO:0000313" key="3">
    <source>
        <dbReference type="EMBL" id="CAK7268112.1"/>
    </source>
</evidence>